<feature type="compositionally biased region" description="Polar residues" evidence="1">
    <location>
        <begin position="195"/>
        <end position="204"/>
    </location>
</feature>
<reference evidence="3" key="1">
    <citation type="journal article" date="2013" name="Proc. Natl. Acad. Sci. U.S.A.">
        <title>Improving the coverage of the cyanobacterial phylum using diversity-driven genome sequencing.</title>
        <authorList>
            <person name="Shih P.M."/>
            <person name="Wu D."/>
            <person name="Latifi A."/>
            <person name="Axen S.D."/>
            <person name="Fewer D.P."/>
            <person name="Talla E."/>
            <person name="Calteau A."/>
            <person name="Cai F."/>
            <person name="Tandeau de Marsac N."/>
            <person name="Rippka R."/>
            <person name="Herdman M."/>
            <person name="Sivonen K."/>
            <person name="Coursin T."/>
            <person name="Laurent T."/>
            <person name="Goodwin L."/>
            <person name="Nolan M."/>
            <person name="Davenport K.W."/>
            <person name="Han C.S."/>
            <person name="Rubin E.M."/>
            <person name="Eisen J.A."/>
            <person name="Woyke T."/>
            <person name="Gugger M."/>
            <person name="Kerfeld C.A."/>
        </authorList>
    </citation>
    <scope>NUCLEOTIDE SEQUENCE [LARGE SCALE GENOMIC DNA]</scope>
    <source>
        <strain evidence="3">ATCC 29371 / PCC 7437</strain>
    </source>
</reference>
<dbReference type="AlphaFoldDB" id="K9XQW3"/>
<accession>K9XQW3</accession>
<proteinExistence type="predicted"/>
<dbReference type="EMBL" id="CP003653">
    <property type="protein sequence ID" value="AFZ34451.1"/>
    <property type="molecule type" value="Genomic_DNA"/>
</dbReference>
<sequence length="253" mass="28851">MTNVNQDLAIAQTVALITRYGFDLGTFTVEELMEKWLKSFHSNWIRLATIEALYLGRYKAVSIEQILAVWLRLGNPNTHFTHEFERLISRKLPRHLADLSDEFVETTPIDQKAPVSKTHLNLLLTSQELLSSNENKVLQQNSSELPEEEITNIEAKNQQSNYFSPSPTNQETGAEVNFQDLYASPDTESEEFDDSTGSQSNFSPASALGLPHQPNNSRSKPEQKLIHKFTPLPDFSTFYHKLKTLAQRKLEEE</sequence>
<name>K9XQW3_STAC7</name>
<keyword evidence="3" id="KW-1185">Reference proteome</keyword>
<evidence type="ECO:0000313" key="3">
    <source>
        <dbReference type="Proteomes" id="UP000010473"/>
    </source>
</evidence>
<gene>
    <name evidence="2" type="ordered locus">Sta7437_0864</name>
</gene>
<protein>
    <submittedName>
        <fullName evidence="2">Uncharacterized protein</fullName>
    </submittedName>
</protein>
<dbReference type="eggNOG" id="COG0178">
    <property type="taxonomic scope" value="Bacteria"/>
</dbReference>
<dbReference type="PATRIC" id="fig|111780.3.peg.901"/>
<evidence type="ECO:0000256" key="1">
    <source>
        <dbReference type="SAM" id="MobiDB-lite"/>
    </source>
</evidence>
<dbReference type="KEGG" id="scs:Sta7437_0864"/>
<organism evidence="2 3">
    <name type="scientific">Stanieria cyanosphaera (strain ATCC 29371 / PCC 7437)</name>
    <dbReference type="NCBI Taxonomy" id="111780"/>
    <lineage>
        <taxon>Bacteria</taxon>
        <taxon>Bacillati</taxon>
        <taxon>Cyanobacteriota</taxon>
        <taxon>Cyanophyceae</taxon>
        <taxon>Pleurocapsales</taxon>
        <taxon>Dermocarpellaceae</taxon>
        <taxon>Stanieria</taxon>
    </lineage>
</organism>
<dbReference type="STRING" id="111780.Sta7437_0864"/>
<dbReference type="HOGENOM" id="CLU_081798_0_0_3"/>
<feature type="region of interest" description="Disordered" evidence="1">
    <location>
        <begin position="185"/>
        <end position="227"/>
    </location>
</feature>
<evidence type="ECO:0000313" key="2">
    <source>
        <dbReference type="EMBL" id="AFZ34451.1"/>
    </source>
</evidence>
<dbReference type="Proteomes" id="UP000010473">
    <property type="component" value="Chromosome"/>
</dbReference>